<dbReference type="Proteomes" id="UP000250235">
    <property type="component" value="Unassembled WGS sequence"/>
</dbReference>
<sequence>MHLVFGCCITVSGSLPHCEHTSWPRLLQILGAVLEFLSSLLLQADLRSLVAELCSLSWFDLNQLDFALCSQLLLSWFVFNQLASLFAVQFSTELVLCELVSQLVSFPTGLRAGPLLSLRNGSTTSSRPKPFVGQTSSFRPPKLRWLRTQSLLLYTALDLCLSYSELEHSALQICTSYLLLILRLNCSSHSALDLRAAPTSS</sequence>
<reference evidence="1 2" key="1">
    <citation type="journal article" date="2015" name="Proc. Natl. Acad. Sci. U.S.A.">
        <title>The resurrection genome of Boea hygrometrica: A blueprint for survival of dehydration.</title>
        <authorList>
            <person name="Xiao L."/>
            <person name="Yang G."/>
            <person name="Zhang L."/>
            <person name="Yang X."/>
            <person name="Zhao S."/>
            <person name="Ji Z."/>
            <person name="Zhou Q."/>
            <person name="Hu M."/>
            <person name="Wang Y."/>
            <person name="Chen M."/>
            <person name="Xu Y."/>
            <person name="Jin H."/>
            <person name="Xiao X."/>
            <person name="Hu G."/>
            <person name="Bao F."/>
            <person name="Hu Y."/>
            <person name="Wan P."/>
            <person name="Li L."/>
            <person name="Deng X."/>
            <person name="Kuang T."/>
            <person name="Xiang C."/>
            <person name="Zhu J.K."/>
            <person name="Oliver M.J."/>
            <person name="He Y."/>
        </authorList>
    </citation>
    <scope>NUCLEOTIDE SEQUENCE [LARGE SCALE GENOMIC DNA]</scope>
    <source>
        <strain evidence="2">cv. XS01</strain>
    </source>
</reference>
<name>A0A2Z7BCU2_9LAMI</name>
<evidence type="ECO:0000313" key="1">
    <source>
        <dbReference type="EMBL" id="KZV29879.1"/>
    </source>
</evidence>
<proteinExistence type="predicted"/>
<protein>
    <submittedName>
        <fullName evidence="1">Uncharacterized protein</fullName>
    </submittedName>
</protein>
<accession>A0A2Z7BCU2</accession>
<evidence type="ECO:0000313" key="2">
    <source>
        <dbReference type="Proteomes" id="UP000250235"/>
    </source>
</evidence>
<organism evidence="1 2">
    <name type="scientific">Dorcoceras hygrometricum</name>
    <dbReference type="NCBI Taxonomy" id="472368"/>
    <lineage>
        <taxon>Eukaryota</taxon>
        <taxon>Viridiplantae</taxon>
        <taxon>Streptophyta</taxon>
        <taxon>Embryophyta</taxon>
        <taxon>Tracheophyta</taxon>
        <taxon>Spermatophyta</taxon>
        <taxon>Magnoliopsida</taxon>
        <taxon>eudicotyledons</taxon>
        <taxon>Gunneridae</taxon>
        <taxon>Pentapetalae</taxon>
        <taxon>asterids</taxon>
        <taxon>lamiids</taxon>
        <taxon>Lamiales</taxon>
        <taxon>Gesneriaceae</taxon>
        <taxon>Didymocarpoideae</taxon>
        <taxon>Trichosporeae</taxon>
        <taxon>Loxocarpinae</taxon>
        <taxon>Dorcoceras</taxon>
    </lineage>
</organism>
<dbReference type="EMBL" id="KV008823">
    <property type="protein sequence ID" value="KZV29879.1"/>
    <property type="molecule type" value="Genomic_DNA"/>
</dbReference>
<dbReference type="AlphaFoldDB" id="A0A2Z7BCU2"/>
<keyword evidence="2" id="KW-1185">Reference proteome</keyword>
<gene>
    <name evidence="1" type="ORF">F511_25551</name>
</gene>